<dbReference type="GO" id="GO:0016020">
    <property type="term" value="C:membrane"/>
    <property type="evidence" value="ECO:0007669"/>
    <property type="project" value="UniProtKB-SubCell"/>
</dbReference>
<dbReference type="FunFam" id="1.10.3810.10:FF:000003">
    <property type="entry name" value="Penicillin-binding protein 1a"/>
    <property type="match status" value="1"/>
</dbReference>
<keyword evidence="7 18" id="KW-0812">Transmembrane</keyword>
<evidence type="ECO:0000256" key="11">
    <source>
        <dbReference type="ARBA" id="ARBA00022989"/>
    </source>
</evidence>
<dbReference type="Pfam" id="PF00905">
    <property type="entry name" value="Transpeptidase"/>
    <property type="match status" value="1"/>
</dbReference>
<evidence type="ECO:0000256" key="4">
    <source>
        <dbReference type="ARBA" id="ARBA00022670"/>
    </source>
</evidence>
<evidence type="ECO:0000256" key="5">
    <source>
        <dbReference type="ARBA" id="ARBA00022676"/>
    </source>
</evidence>
<evidence type="ECO:0000256" key="12">
    <source>
        <dbReference type="ARBA" id="ARBA00023136"/>
    </source>
</evidence>
<dbReference type="AlphaFoldDB" id="A0AA97AKR4"/>
<dbReference type="PANTHER" id="PTHR32282">
    <property type="entry name" value="BINDING PROTEIN TRANSPEPTIDASE, PUTATIVE-RELATED"/>
    <property type="match status" value="1"/>
</dbReference>
<evidence type="ECO:0000256" key="18">
    <source>
        <dbReference type="SAM" id="Phobius"/>
    </source>
</evidence>
<comment type="pathway">
    <text evidence="2">Cell wall biogenesis; peptidoglycan biosynthesis.</text>
</comment>
<keyword evidence="6" id="KW-0808">Transferase</keyword>
<evidence type="ECO:0000256" key="8">
    <source>
        <dbReference type="ARBA" id="ARBA00022801"/>
    </source>
</evidence>
<dbReference type="GO" id="GO:0009002">
    <property type="term" value="F:serine-type D-Ala-D-Ala carboxypeptidase activity"/>
    <property type="evidence" value="ECO:0007669"/>
    <property type="project" value="UniProtKB-EC"/>
</dbReference>
<gene>
    <name evidence="21" type="ORF">HJG54_08720</name>
</gene>
<dbReference type="GO" id="GO:0008955">
    <property type="term" value="F:peptidoglycan glycosyltransferase activity"/>
    <property type="evidence" value="ECO:0007669"/>
    <property type="project" value="UniProtKB-EC"/>
</dbReference>
<dbReference type="PANTHER" id="PTHR32282:SF31">
    <property type="entry name" value="PEPTIDOGLYCAN GLYCOSYLTRANSFERASE"/>
    <property type="match status" value="1"/>
</dbReference>
<comment type="catalytic activity">
    <reaction evidence="16">
        <text>[GlcNAc-(1-&gt;4)-Mur2Ac(oyl-L-Ala-gamma-D-Glu-L-Lys-D-Ala-D-Ala)](n)-di-trans,octa-cis-undecaprenyl diphosphate + beta-D-GlcNAc-(1-&gt;4)-Mur2Ac(oyl-L-Ala-gamma-D-Glu-L-Lys-D-Ala-D-Ala)-di-trans,octa-cis-undecaprenyl diphosphate = [GlcNAc-(1-&gt;4)-Mur2Ac(oyl-L-Ala-gamma-D-Glu-L-Lys-D-Ala-D-Ala)](n+1)-di-trans,octa-cis-undecaprenyl diphosphate + di-trans,octa-cis-undecaprenyl diphosphate + H(+)</text>
        <dbReference type="Rhea" id="RHEA:23708"/>
        <dbReference type="Rhea" id="RHEA-COMP:9602"/>
        <dbReference type="Rhea" id="RHEA-COMP:9603"/>
        <dbReference type="ChEBI" id="CHEBI:15378"/>
        <dbReference type="ChEBI" id="CHEBI:58405"/>
        <dbReference type="ChEBI" id="CHEBI:60033"/>
        <dbReference type="ChEBI" id="CHEBI:78435"/>
        <dbReference type="EC" id="2.4.99.28"/>
    </reaction>
</comment>
<keyword evidence="9" id="KW-0133">Cell shape</keyword>
<evidence type="ECO:0000256" key="15">
    <source>
        <dbReference type="ARBA" id="ARBA00034000"/>
    </source>
</evidence>
<dbReference type="GO" id="GO:0009252">
    <property type="term" value="P:peptidoglycan biosynthetic process"/>
    <property type="evidence" value="ECO:0007669"/>
    <property type="project" value="UniProtKB-KW"/>
</dbReference>
<evidence type="ECO:0000313" key="21">
    <source>
        <dbReference type="EMBL" id="WNZ26506.1"/>
    </source>
</evidence>
<sequence>MRGKKLGMVLPERARTSLDGIWQTLKEPGSDGNRPLYQRWWAWGIVGLGLGLGGSAIAAWSAIEAINRDLPNTSDVLTYVRTGSLTIKAADGTILQQVGPATREKVSLQRMPKDLADAFIASEDQDFYQHSGVDYDAIVRASLRNVLARDVVEGGSTITQQLARIVFLDQERSIGRKLREALLAQKMERELSKEQILERYLNLVYLGSGAYGVADAAWIYFSKTVDQLTLGEMAMIAGMAPAPSDYSPLINPDVARRRRDIVLERMFDVGFITAAEMEAAKASPIAVKPGEQKYIKSEAPYFTSYIQQQLPNYVSAEELELGGLTVETTLNLEWQKLAQETVNYAIENYGPGEAFEQAALVSIDPRTGEIKALVGGDDFGKSQFNRATQAQRQPGSTFKAFVYSAAIAAGFSPYRGYIDGKYVVDGYEPQNYGKNYRGSVSMKDALTASINIVAVKVLVDVGFDPVVDLATKMGIKSNLLPAYSLALGTSEVNLLELTNAYGTFANQGNYVEAHGITRVYNRFGKLIYEAEFQPQRALDADSASIMTWMLEGVVQSGTGRNAYLPDRSVAGKTGTSEKRRDLWFVGYIPQLVTGIWLGNDDSSPTWGQSSTAALTWYDFMIEATEDMPVEEFPDIPDIESHEGSIKAQPVKPKRVYASDNPYPSGGSGNSEEWSDNDSSNQGSWSDSGSGYSSDSYSSDSYDSYSGDDSSSDSSGSSSEPAPAESAPPPPAESAPPAATAPAEPAPPLAPVEPPVAEPAPAVEAPIIEPPPPAPPPVPTIPEPAPPPPVAAPATNP</sequence>
<dbReference type="GO" id="GO:0071555">
    <property type="term" value="P:cell wall organization"/>
    <property type="evidence" value="ECO:0007669"/>
    <property type="project" value="UniProtKB-KW"/>
</dbReference>
<keyword evidence="10" id="KW-0573">Peptidoglycan synthesis</keyword>
<evidence type="ECO:0000256" key="6">
    <source>
        <dbReference type="ARBA" id="ARBA00022679"/>
    </source>
</evidence>
<keyword evidence="5" id="KW-0328">Glycosyltransferase</keyword>
<dbReference type="GO" id="GO:0008658">
    <property type="term" value="F:penicillin binding"/>
    <property type="evidence" value="ECO:0007669"/>
    <property type="project" value="InterPro"/>
</dbReference>
<dbReference type="SUPFAM" id="SSF56601">
    <property type="entry name" value="beta-lactamase/transpeptidase-like"/>
    <property type="match status" value="1"/>
</dbReference>
<dbReference type="InterPro" id="IPR012338">
    <property type="entry name" value="Beta-lactam/transpept-like"/>
</dbReference>
<evidence type="ECO:0000256" key="2">
    <source>
        <dbReference type="ARBA" id="ARBA00004752"/>
    </source>
</evidence>
<protein>
    <submittedName>
        <fullName evidence="21">Penicillin-binding protein 1A</fullName>
    </submittedName>
</protein>
<dbReference type="GO" id="GO:0006508">
    <property type="term" value="P:proteolysis"/>
    <property type="evidence" value="ECO:0007669"/>
    <property type="project" value="UniProtKB-KW"/>
</dbReference>
<feature type="compositionally biased region" description="Low complexity" evidence="17">
    <location>
        <begin position="676"/>
        <end position="724"/>
    </location>
</feature>
<evidence type="ECO:0000256" key="16">
    <source>
        <dbReference type="ARBA" id="ARBA00049902"/>
    </source>
</evidence>
<evidence type="ECO:0000256" key="13">
    <source>
        <dbReference type="ARBA" id="ARBA00023268"/>
    </source>
</evidence>
<evidence type="ECO:0000256" key="14">
    <source>
        <dbReference type="ARBA" id="ARBA00023316"/>
    </source>
</evidence>
<evidence type="ECO:0000256" key="1">
    <source>
        <dbReference type="ARBA" id="ARBA00004370"/>
    </source>
</evidence>
<keyword evidence="3" id="KW-0121">Carboxypeptidase</keyword>
<dbReference type="InterPro" id="IPR023346">
    <property type="entry name" value="Lysozyme-like_dom_sf"/>
</dbReference>
<feature type="compositionally biased region" description="Pro residues" evidence="17">
    <location>
        <begin position="767"/>
        <end position="796"/>
    </location>
</feature>
<dbReference type="Gene3D" id="3.40.710.10">
    <property type="entry name" value="DD-peptidase/beta-lactamase superfamily"/>
    <property type="match status" value="1"/>
</dbReference>
<keyword evidence="12 18" id="KW-0472">Membrane</keyword>
<keyword evidence="11 18" id="KW-1133">Transmembrane helix</keyword>
<comment type="catalytic activity">
    <reaction evidence="15">
        <text>Preferential cleavage: (Ac)2-L-Lys-D-Ala-|-D-Ala. Also transpeptidation of peptidyl-alanyl moieties that are N-acyl substituents of D-alanine.</text>
        <dbReference type="EC" id="3.4.16.4"/>
    </reaction>
</comment>
<keyword evidence="8" id="KW-0378">Hydrolase</keyword>
<dbReference type="GO" id="GO:0030288">
    <property type="term" value="C:outer membrane-bounded periplasmic space"/>
    <property type="evidence" value="ECO:0007669"/>
    <property type="project" value="TreeGrafter"/>
</dbReference>
<dbReference type="InterPro" id="IPR001460">
    <property type="entry name" value="PCN-bd_Tpept"/>
</dbReference>
<comment type="subcellular location">
    <subcellularLocation>
        <location evidence="1">Membrane</location>
    </subcellularLocation>
</comment>
<feature type="region of interest" description="Disordered" evidence="17">
    <location>
        <begin position="633"/>
        <end position="796"/>
    </location>
</feature>
<dbReference type="InterPro" id="IPR050396">
    <property type="entry name" value="Glycosyltr_51/Transpeptidase"/>
</dbReference>
<evidence type="ECO:0000259" key="19">
    <source>
        <dbReference type="Pfam" id="PF00905"/>
    </source>
</evidence>
<dbReference type="Gene3D" id="1.10.3810.10">
    <property type="entry name" value="Biosynthetic peptidoglycan transglycosylase-like"/>
    <property type="match status" value="1"/>
</dbReference>
<dbReference type="SUPFAM" id="SSF53955">
    <property type="entry name" value="Lysozyme-like"/>
    <property type="match status" value="1"/>
</dbReference>
<keyword evidence="14" id="KW-0961">Cell wall biogenesis/degradation</keyword>
<proteinExistence type="predicted"/>
<evidence type="ECO:0000256" key="3">
    <source>
        <dbReference type="ARBA" id="ARBA00022645"/>
    </source>
</evidence>
<dbReference type="NCBIfam" id="TIGR02074">
    <property type="entry name" value="PBP_1a_fam"/>
    <property type="match status" value="1"/>
</dbReference>
<feature type="domain" description="Glycosyl transferase family 51" evidence="20">
    <location>
        <begin position="92"/>
        <end position="266"/>
    </location>
</feature>
<organism evidence="21">
    <name type="scientific">Leptolyngbya sp. NK1-12</name>
    <dbReference type="NCBI Taxonomy" id="2547451"/>
    <lineage>
        <taxon>Bacteria</taxon>
        <taxon>Bacillati</taxon>
        <taxon>Cyanobacteriota</taxon>
        <taxon>Cyanophyceae</taxon>
        <taxon>Leptolyngbyales</taxon>
        <taxon>Leptolyngbyaceae</taxon>
        <taxon>Leptolyngbya group</taxon>
        <taxon>Leptolyngbya</taxon>
    </lineage>
</organism>
<dbReference type="GO" id="GO:0008360">
    <property type="term" value="P:regulation of cell shape"/>
    <property type="evidence" value="ECO:0007669"/>
    <property type="project" value="UniProtKB-KW"/>
</dbReference>
<evidence type="ECO:0000259" key="20">
    <source>
        <dbReference type="Pfam" id="PF00912"/>
    </source>
</evidence>
<dbReference type="InterPro" id="IPR036950">
    <property type="entry name" value="PBP_transglycosylase"/>
</dbReference>
<accession>A0AA97AKR4</accession>
<dbReference type="InterPro" id="IPR001264">
    <property type="entry name" value="Glyco_trans_51"/>
</dbReference>
<feature type="compositionally biased region" description="Pro residues" evidence="17">
    <location>
        <begin position="743"/>
        <end position="757"/>
    </location>
</feature>
<reference evidence="21" key="1">
    <citation type="submission" date="2020-05" db="EMBL/GenBank/DDBJ databases">
        <authorList>
            <person name="Zhu T."/>
            <person name="Keshari N."/>
            <person name="Lu X."/>
        </authorList>
    </citation>
    <scope>NUCLEOTIDE SEQUENCE</scope>
    <source>
        <strain evidence="21">NK1-12</strain>
    </source>
</reference>
<evidence type="ECO:0000256" key="10">
    <source>
        <dbReference type="ARBA" id="ARBA00022984"/>
    </source>
</evidence>
<keyword evidence="4" id="KW-0645">Protease</keyword>
<keyword evidence="13" id="KW-0511">Multifunctional enzyme</keyword>
<dbReference type="Pfam" id="PF00912">
    <property type="entry name" value="Transgly"/>
    <property type="match status" value="1"/>
</dbReference>
<feature type="domain" description="Penicillin-binding protein transpeptidase" evidence="19">
    <location>
        <begin position="360"/>
        <end position="590"/>
    </location>
</feature>
<dbReference type="EMBL" id="CP053586">
    <property type="protein sequence ID" value="WNZ26506.1"/>
    <property type="molecule type" value="Genomic_DNA"/>
</dbReference>
<evidence type="ECO:0000256" key="17">
    <source>
        <dbReference type="SAM" id="MobiDB-lite"/>
    </source>
</evidence>
<evidence type="ECO:0000256" key="9">
    <source>
        <dbReference type="ARBA" id="ARBA00022960"/>
    </source>
</evidence>
<feature type="transmembrane region" description="Helical" evidence="18">
    <location>
        <begin position="40"/>
        <end position="63"/>
    </location>
</feature>
<name>A0AA97AKR4_9CYAN</name>
<evidence type="ECO:0000256" key="7">
    <source>
        <dbReference type="ARBA" id="ARBA00022692"/>
    </source>
</evidence>